<proteinExistence type="predicted"/>
<accession>A0A9W5WUQ5</accession>
<dbReference type="Gene3D" id="3.40.50.1010">
    <property type="entry name" value="5'-nuclease"/>
    <property type="match status" value="1"/>
</dbReference>
<dbReference type="Proteomes" id="UP001057455">
    <property type="component" value="Unassembled WGS sequence"/>
</dbReference>
<dbReference type="SUPFAM" id="SSF88723">
    <property type="entry name" value="PIN domain-like"/>
    <property type="match status" value="1"/>
</dbReference>
<dbReference type="AlphaFoldDB" id="A0A9W5WUQ5"/>
<name>A0A9W5WUQ5_BABOV</name>
<comment type="caution">
    <text evidence="1">The sequence shown here is derived from an EMBL/GenBank/DDBJ whole genome shotgun (WGS) entry which is preliminary data.</text>
</comment>
<organism evidence="1 2">
    <name type="scientific">Babesia ovis</name>
    <dbReference type="NCBI Taxonomy" id="5869"/>
    <lineage>
        <taxon>Eukaryota</taxon>
        <taxon>Sar</taxon>
        <taxon>Alveolata</taxon>
        <taxon>Apicomplexa</taxon>
        <taxon>Aconoidasida</taxon>
        <taxon>Piroplasmida</taxon>
        <taxon>Babesiidae</taxon>
        <taxon>Babesia</taxon>
    </lineage>
</organism>
<gene>
    <name evidence="1" type="ORF">BaOVIS_015080</name>
</gene>
<evidence type="ECO:0000313" key="1">
    <source>
        <dbReference type="EMBL" id="GFE54104.1"/>
    </source>
</evidence>
<keyword evidence="2" id="KW-1185">Reference proteome</keyword>
<protein>
    <submittedName>
        <fullName evidence="1">DNA repair protein</fullName>
    </submittedName>
</protein>
<dbReference type="OrthoDB" id="1937206at2759"/>
<reference evidence="1" key="1">
    <citation type="submission" date="2019-12" db="EMBL/GenBank/DDBJ databases">
        <title>Genome sequence of Babesia ovis.</title>
        <authorList>
            <person name="Yamagishi J."/>
            <person name="Sevinc F."/>
            <person name="Xuan X."/>
        </authorList>
    </citation>
    <scope>NUCLEOTIDE SEQUENCE</scope>
    <source>
        <strain evidence="1">Selcuk</strain>
    </source>
</reference>
<dbReference type="InterPro" id="IPR029060">
    <property type="entry name" value="PIN-like_dom_sf"/>
</dbReference>
<dbReference type="EMBL" id="BLIY01000009">
    <property type="protein sequence ID" value="GFE54104.1"/>
    <property type="molecule type" value="Genomic_DNA"/>
</dbReference>
<evidence type="ECO:0000313" key="2">
    <source>
        <dbReference type="Proteomes" id="UP001057455"/>
    </source>
</evidence>
<sequence length="318" mass="35801">MGVNGLIQFLGSRFPDVFRATPSFECFGGKRIFVDCSILLQRNLHAAATAILSKKRQEYLKASAEQRQFIDTRAISREICNYAAKPLLRLNQQLRAVRSNGGIQAVFVLGSSITVRDLYIASRNGTADNSANVLDVRNPNLVPALRAFFERQNTGRLYAAPSEKDMLVIAQRLTDAFARVEIRQPDIAKRCVEFCQDDDCVLSDDTNAIAYGAPNVIRDYCGKNVCNTINQQKLLESMGPERAYRIISSFNTLEAFMQSDVLDEVLKTPTVAKTLERVIIFNLAFIIIQRNVNIEDYKQELANFHQLRQALDAKQARI</sequence>